<protein>
    <recommendedName>
        <fullName evidence="6">Ribosomal RNA small subunit methyltransferase H</fullName>
        <ecNumber evidence="6">2.1.1.199</ecNumber>
    </recommendedName>
    <alternativeName>
        <fullName evidence="6">16S rRNA m(4)C1402 methyltransferase</fullName>
    </alternativeName>
    <alternativeName>
        <fullName evidence="6">rRNA (cytosine-N(4)-)-methyltransferase RsmH</fullName>
    </alternativeName>
</protein>
<keyword evidence="6" id="KW-0963">Cytoplasm</keyword>
<evidence type="ECO:0000256" key="1">
    <source>
        <dbReference type="ARBA" id="ARBA00010396"/>
    </source>
</evidence>
<comment type="caution">
    <text evidence="8">The sequence shown here is derived from an EMBL/GenBank/DDBJ whole genome shotgun (WGS) entry which is preliminary data.</text>
</comment>
<keyword evidence="4 6" id="KW-0808">Transferase</keyword>
<keyword evidence="3 6" id="KW-0489">Methyltransferase</keyword>
<evidence type="ECO:0000256" key="3">
    <source>
        <dbReference type="ARBA" id="ARBA00022603"/>
    </source>
</evidence>
<accession>A0A1G2PG45</accession>
<dbReference type="Proteomes" id="UP000178869">
    <property type="component" value="Unassembled WGS sequence"/>
</dbReference>
<dbReference type="GO" id="GO:0070475">
    <property type="term" value="P:rRNA base methylation"/>
    <property type="evidence" value="ECO:0007669"/>
    <property type="project" value="UniProtKB-UniRule"/>
</dbReference>
<evidence type="ECO:0000313" key="9">
    <source>
        <dbReference type="Proteomes" id="UP000178869"/>
    </source>
</evidence>
<dbReference type="Pfam" id="PF01795">
    <property type="entry name" value="Methyltransf_5"/>
    <property type="match status" value="1"/>
</dbReference>
<keyword evidence="5 6" id="KW-0949">S-adenosyl-L-methionine</keyword>
<dbReference type="Gene3D" id="1.10.150.170">
    <property type="entry name" value="Putative methyltransferase TM0872, insert domain"/>
    <property type="match status" value="1"/>
</dbReference>
<dbReference type="InterPro" id="IPR023397">
    <property type="entry name" value="SAM-dep_MeTrfase_MraW_recog"/>
</dbReference>
<dbReference type="InterPro" id="IPR002903">
    <property type="entry name" value="RsmH"/>
</dbReference>
<dbReference type="InterPro" id="IPR029063">
    <property type="entry name" value="SAM-dependent_MTases_sf"/>
</dbReference>
<name>A0A1G2PG45_9BACT</name>
<feature type="binding site" evidence="6">
    <location>
        <position position="113"/>
    </location>
    <ligand>
        <name>S-adenosyl-L-methionine</name>
        <dbReference type="ChEBI" id="CHEBI:59789"/>
    </ligand>
</feature>
<feature type="binding site" evidence="6">
    <location>
        <position position="85"/>
    </location>
    <ligand>
        <name>S-adenosyl-L-methionine</name>
        <dbReference type="ChEBI" id="CHEBI:59789"/>
    </ligand>
</feature>
<evidence type="ECO:0000256" key="5">
    <source>
        <dbReference type="ARBA" id="ARBA00022691"/>
    </source>
</evidence>
<keyword evidence="2 6" id="KW-0698">rRNA processing</keyword>
<dbReference type="EC" id="2.1.1.199" evidence="6"/>
<reference evidence="8 9" key="1">
    <citation type="journal article" date="2016" name="Nat. Commun.">
        <title>Thousands of microbial genomes shed light on interconnected biogeochemical processes in an aquifer system.</title>
        <authorList>
            <person name="Anantharaman K."/>
            <person name="Brown C.T."/>
            <person name="Hug L.A."/>
            <person name="Sharon I."/>
            <person name="Castelle C.J."/>
            <person name="Probst A.J."/>
            <person name="Thomas B.C."/>
            <person name="Singh A."/>
            <person name="Wilkins M.J."/>
            <person name="Karaoz U."/>
            <person name="Brodie E.L."/>
            <person name="Williams K.H."/>
            <person name="Hubbard S.S."/>
            <person name="Banfield J.F."/>
        </authorList>
    </citation>
    <scope>NUCLEOTIDE SEQUENCE [LARGE SCALE GENOMIC DNA]</scope>
</reference>
<evidence type="ECO:0000313" key="8">
    <source>
        <dbReference type="EMBL" id="OHA47243.1"/>
    </source>
</evidence>
<dbReference type="Gene3D" id="3.40.50.150">
    <property type="entry name" value="Vaccinia Virus protein VP39"/>
    <property type="match status" value="1"/>
</dbReference>
<feature type="binding site" evidence="6">
    <location>
        <position position="106"/>
    </location>
    <ligand>
        <name>S-adenosyl-L-methionine</name>
        <dbReference type="ChEBI" id="CHEBI:59789"/>
    </ligand>
</feature>
<dbReference type="NCBIfam" id="TIGR00006">
    <property type="entry name" value="16S rRNA (cytosine(1402)-N(4))-methyltransferase RsmH"/>
    <property type="match status" value="1"/>
</dbReference>
<feature type="binding site" evidence="6">
    <location>
        <begin position="38"/>
        <end position="40"/>
    </location>
    <ligand>
        <name>S-adenosyl-L-methionine</name>
        <dbReference type="ChEBI" id="CHEBI:59789"/>
    </ligand>
</feature>
<proteinExistence type="inferred from homology"/>
<comment type="subcellular location">
    <subcellularLocation>
        <location evidence="6">Cytoplasm</location>
    </subcellularLocation>
</comment>
<dbReference type="SUPFAM" id="SSF81799">
    <property type="entry name" value="Putative methyltransferase TM0872, insert domain"/>
    <property type="match status" value="1"/>
</dbReference>
<comment type="function">
    <text evidence="6">Specifically methylates the N4 position of cytidine in position 1402 (C1402) of 16S rRNA.</text>
</comment>
<dbReference type="HAMAP" id="MF_01007">
    <property type="entry name" value="16SrRNA_methyltr_H"/>
    <property type="match status" value="1"/>
</dbReference>
<dbReference type="GO" id="GO:0071424">
    <property type="term" value="F:rRNA (cytosine-N4-)-methyltransferase activity"/>
    <property type="evidence" value="ECO:0007669"/>
    <property type="project" value="UniProtKB-UniRule"/>
</dbReference>
<dbReference type="SUPFAM" id="SSF53335">
    <property type="entry name" value="S-adenosyl-L-methionine-dependent methyltransferases"/>
    <property type="match status" value="1"/>
</dbReference>
<dbReference type="PIRSF" id="PIRSF004486">
    <property type="entry name" value="MraW"/>
    <property type="match status" value="1"/>
</dbReference>
<gene>
    <name evidence="6" type="primary">rsmH</name>
    <name evidence="8" type="ORF">A2828_00015</name>
</gene>
<comment type="similarity">
    <text evidence="1 6">Belongs to the methyltransferase superfamily. RsmH family.</text>
</comment>
<keyword evidence="7" id="KW-0175">Coiled coil</keyword>
<sequence>MRKYDNPVSHIPVLANEILNFFEPRDGSNYVDCTVGEGGHAELILAQNGPSGMLLGIDRDRAILDKAEKNLERFNKRVILIRDTYANLSEIISIYNFKSIYGILFDLGISSYHVEDAGGGFSFSKDEPLDMRFDRESSEETAGDILKKWSEEQLEWLFSTYGEDNYAKVLAQEIVRIREKYPLRTTNDLVEVVRRVKKHSDKKINPATQIFQALRIVVNHELEELEDALPQAVNELIPGGRLAVISYHSLEDRLVKHFLLKKQHEAQIKILTDKPIVPSLIEQKENPRSRSAKLRLAEKLYR</sequence>
<dbReference type="GO" id="GO:0005737">
    <property type="term" value="C:cytoplasm"/>
    <property type="evidence" value="ECO:0007669"/>
    <property type="project" value="UniProtKB-SubCell"/>
</dbReference>
<dbReference type="EMBL" id="MHSR01000005">
    <property type="protein sequence ID" value="OHA47243.1"/>
    <property type="molecule type" value="Genomic_DNA"/>
</dbReference>
<evidence type="ECO:0000256" key="7">
    <source>
        <dbReference type="SAM" id="Coils"/>
    </source>
</evidence>
<evidence type="ECO:0000256" key="4">
    <source>
        <dbReference type="ARBA" id="ARBA00022679"/>
    </source>
</evidence>
<dbReference type="AlphaFoldDB" id="A0A1G2PG45"/>
<feature type="binding site" evidence="6">
    <location>
        <position position="58"/>
    </location>
    <ligand>
        <name>S-adenosyl-L-methionine</name>
        <dbReference type="ChEBI" id="CHEBI:59789"/>
    </ligand>
</feature>
<comment type="catalytic activity">
    <reaction evidence="6">
        <text>cytidine(1402) in 16S rRNA + S-adenosyl-L-methionine = N(4)-methylcytidine(1402) in 16S rRNA + S-adenosyl-L-homocysteine + H(+)</text>
        <dbReference type="Rhea" id="RHEA:42928"/>
        <dbReference type="Rhea" id="RHEA-COMP:10286"/>
        <dbReference type="Rhea" id="RHEA-COMP:10287"/>
        <dbReference type="ChEBI" id="CHEBI:15378"/>
        <dbReference type="ChEBI" id="CHEBI:57856"/>
        <dbReference type="ChEBI" id="CHEBI:59789"/>
        <dbReference type="ChEBI" id="CHEBI:74506"/>
        <dbReference type="ChEBI" id="CHEBI:82748"/>
        <dbReference type="EC" id="2.1.1.199"/>
    </reaction>
</comment>
<evidence type="ECO:0000256" key="6">
    <source>
        <dbReference type="HAMAP-Rule" id="MF_01007"/>
    </source>
</evidence>
<dbReference type="PANTHER" id="PTHR11265:SF0">
    <property type="entry name" value="12S RRNA N4-METHYLCYTIDINE METHYLTRANSFERASE"/>
    <property type="match status" value="1"/>
</dbReference>
<feature type="coiled-coil region" evidence="7">
    <location>
        <begin position="57"/>
        <end position="84"/>
    </location>
</feature>
<organism evidence="8 9">
    <name type="scientific">Candidatus Terrybacteria bacterium RIFCSPHIGHO2_01_FULL_43_35</name>
    <dbReference type="NCBI Taxonomy" id="1802361"/>
    <lineage>
        <taxon>Bacteria</taxon>
        <taxon>Candidatus Terryibacteriota</taxon>
    </lineage>
</organism>
<evidence type="ECO:0000256" key="2">
    <source>
        <dbReference type="ARBA" id="ARBA00022552"/>
    </source>
</evidence>
<dbReference type="PANTHER" id="PTHR11265">
    <property type="entry name" value="S-ADENOSYL-METHYLTRANSFERASE MRAW"/>
    <property type="match status" value="1"/>
</dbReference>